<feature type="domain" description="RING-type" evidence="6">
    <location>
        <begin position="325"/>
        <end position="366"/>
    </location>
</feature>
<dbReference type="PROSITE" id="PS00518">
    <property type="entry name" value="ZF_RING_1"/>
    <property type="match status" value="2"/>
</dbReference>
<evidence type="ECO:0000313" key="10">
    <source>
        <dbReference type="Proteomes" id="UP000297703"/>
    </source>
</evidence>
<dbReference type="PROSITE" id="PS50089">
    <property type="entry name" value="ZF_RING_2"/>
    <property type="match status" value="2"/>
</dbReference>
<feature type="domain" description="B30.2/SPRY" evidence="8">
    <location>
        <begin position="597"/>
        <end position="790"/>
    </location>
</feature>
<dbReference type="InterPro" id="IPR013320">
    <property type="entry name" value="ConA-like_dom_sf"/>
</dbReference>
<feature type="domain" description="B box-type" evidence="7">
    <location>
        <begin position="90"/>
        <end position="131"/>
    </location>
</feature>
<evidence type="ECO:0000256" key="1">
    <source>
        <dbReference type="ARBA" id="ARBA00022723"/>
    </source>
</evidence>
<dbReference type="SMART" id="SM00184">
    <property type="entry name" value="RING"/>
    <property type="match status" value="2"/>
</dbReference>
<gene>
    <name evidence="9" type="ORF">DR999_PMT22035</name>
</gene>
<dbReference type="Pfam" id="PF15227">
    <property type="entry name" value="zf-C3HC4_4"/>
    <property type="match status" value="2"/>
</dbReference>
<dbReference type="SMART" id="SM00589">
    <property type="entry name" value="PRY"/>
    <property type="match status" value="1"/>
</dbReference>
<dbReference type="Proteomes" id="UP000297703">
    <property type="component" value="Unassembled WGS sequence"/>
</dbReference>
<sequence length="793" mass="91882">MAAASPAKMFLDELTCSVCTDYLKDPVSLDCGHNFCQACITQWWETLSTNFHCPECRETFSQRNFKPNRQLRNIVEASRTFTLEPTKEPEVGTVCEKHKRALDVFCQEDQIPMCMVCHLSRDHKEHTVVPIDEAAEEYKHQIQSRLTSLKKEREKILSYKSSAENTSQELLKQLQTEKQKIVSEFQQLCQFLEIQERLLLAQLEELNQEIEKRRDEYVAKVSEELSSFGSLIGEMEQKCQQSASVFLQDITGTLSRCEKEKFQNPVAFSSELQWRIWESSQNSAILETTVKKFKDTLSSRQQLDKEAAMAAAANPALLFLGELTCSLCLDYFQDPVSLDCGHNFCQACINVWWEGLKTDFCCPECRETFSHRNFKRNRQLRNIVEASRTLRLESTNEPEVRRVCKKHSEVLKVFCQEDQTPICMVCHLSRDHKDHTVVPIEEAAQEYKDQILSHLETLKKNRKEVLTFRSNEEKTSQELLKKTETERQKIVSEFQQLRQFLEKQERFQLAQLEETEQDIVKKRDGYIDRLNEEISFLNNLIYELYKKCQQTASEFLQDIRSTLSRCERQTFQNPLSLSPELKWGSWNFSEKSTILQNIQKKCRESFSSEWKLHKVNVTLDPDTAHRELIVSEDWKSVRRGNTGQALPDTPKRFDTKLCMLGCEGFTSGRHCWEVEVMGLCAVGVARESMSRKGKINFSPKNGVWAVEWSGDQWCRAPTSPVTSLFLIKAPSRIRVYLDYERGKVAFIDASKGDPIFTFPTTSFAGERICPFFRVGFRRLSGLFHSSSQLTLCP</sequence>
<evidence type="ECO:0000259" key="8">
    <source>
        <dbReference type="PROSITE" id="PS50188"/>
    </source>
</evidence>
<feature type="coiled-coil region" evidence="5">
    <location>
        <begin position="498"/>
        <end position="547"/>
    </location>
</feature>
<dbReference type="InterPro" id="IPR050143">
    <property type="entry name" value="TRIM/RBCC"/>
</dbReference>
<dbReference type="PROSITE" id="PS50188">
    <property type="entry name" value="B302_SPRY"/>
    <property type="match status" value="1"/>
</dbReference>
<dbReference type="SUPFAM" id="SSF57850">
    <property type="entry name" value="RING/U-box"/>
    <property type="match status" value="2"/>
</dbReference>
<organism evidence="9 10">
    <name type="scientific">Platysternon megacephalum</name>
    <name type="common">big-headed turtle</name>
    <dbReference type="NCBI Taxonomy" id="55544"/>
    <lineage>
        <taxon>Eukaryota</taxon>
        <taxon>Metazoa</taxon>
        <taxon>Chordata</taxon>
        <taxon>Craniata</taxon>
        <taxon>Vertebrata</taxon>
        <taxon>Euteleostomi</taxon>
        <taxon>Archelosauria</taxon>
        <taxon>Testudinata</taxon>
        <taxon>Testudines</taxon>
        <taxon>Cryptodira</taxon>
        <taxon>Durocryptodira</taxon>
        <taxon>Testudinoidea</taxon>
        <taxon>Platysternidae</taxon>
        <taxon>Platysternon</taxon>
    </lineage>
</organism>
<dbReference type="CDD" id="cd19762">
    <property type="entry name" value="Bbox2_TRIM7-like"/>
    <property type="match status" value="2"/>
</dbReference>
<dbReference type="FunFam" id="2.60.120.920:FF:000004">
    <property type="entry name" value="Butyrophilin subfamily 1 member A1"/>
    <property type="match status" value="1"/>
</dbReference>
<keyword evidence="5" id="KW-0175">Coiled coil</keyword>
<dbReference type="STRING" id="55544.A0A4D9DFT0"/>
<evidence type="ECO:0000313" key="9">
    <source>
        <dbReference type="EMBL" id="TFJ96194.1"/>
    </source>
</evidence>
<dbReference type="GO" id="GO:0008270">
    <property type="term" value="F:zinc ion binding"/>
    <property type="evidence" value="ECO:0007669"/>
    <property type="project" value="UniProtKB-KW"/>
</dbReference>
<protein>
    <submittedName>
        <fullName evidence="9">Phenylacetic acid degradation protein</fullName>
    </submittedName>
</protein>
<dbReference type="InterPro" id="IPR006574">
    <property type="entry name" value="PRY"/>
</dbReference>
<dbReference type="CDD" id="cd16594">
    <property type="entry name" value="RING-HC_TRIM7-like_C-IV"/>
    <property type="match status" value="2"/>
</dbReference>
<dbReference type="Pfam" id="PF00622">
    <property type="entry name" value="SPRY"/>
    <property type="match status" value="1"/>
</dbReference>
<dbReference type="InterPro" id="IPR000315">
    <property type="entry name" value="Znf_B-box"/>
</dbReference>
<evidence type="ECO:0000256" key="3">
    <source>
        <dbReference type="ARBA" id="ARBA00022833"/>
    </source>
</evidence>
<reference evidence="9 10" key="1">
    <citation type="submission" date="2019-04" db="EMBL/GenBank/DDBJ databases">
        <title>Draft genome of the big-headed turtle Platysternon megacephalum.</title>
        <authorList>
            <person name="Gong S."/>
        </authorList>
    </citation>
    <scope>NUCLEOTIDE SEQUENCE [LARGE SCALE GENOMIC DNA]</scope>
    <source>
        <strain evidence="9">DO16091913</strain>
        <tissue evidence="9">Muscle</tissue>
    </source>
</reference>
<keyword evidence="10" id="KW-1185">Reference proteome</keyword>
<dbReference type="InterPro" id="IPR013083">
    <property type="entry name" value="Znf_RING/FYVE/PHD"/>
</dbReference>
<dbReference type="AlphaFoldDB" id="A0A4D9DFT0"/>
<dbReference type="InterPro" id="IPR017907">
    <property type="entry name" value="Znf_RING_CS"/>
</dbReference>
<dbReference type="Gene3D" id="3.30.160.60">
    <property type="entry name" value="Classic Zinc Finger"/>
    <property type="match status" value="2"/>
</dbReference>
<dbReference type="Gene3D" id="2.60.120.920">
    <property type="match status" value="1"/>
</dbReference>
<comment type="caution">
    <text evidence="9">The sequence shown here is derived from an EMBL/GenBank/DDBJ whole genome shotgun (WGS) entry which is preliminary data.</text>
</comment>
<dbReference type="Pfam" id="PF00643">
    <property type="entry name" value="zf-B_box"/>
    <property type="match status" value="2"/>
</dbReference>
<dbReference type="InterPro" id="IPR003879">
    <property type="entry name" value="Butyrophylin_SPRY"/>
</dbReference>
<evidence type="ECO:0000256" key="2">
    <source>
        <dbReference type="ARBA" id="ARBA00022771"/>
    </source>
</evidence>
<dbReference type="SUPFAM" id="SSF57845">
    <property type="entry name" value="B-box zinc-binding domain"/>
    <property type="match status" value="2"/>
</dbReference>
<feature type="domain" description="RING-type" evidence="6">
    <location>
        <begin position="16"/>
        <end position="57"/>
    </location>
</feature>
<dbReference type="SMART" id="SM00336">
    <property type="entry name" value="BBOX"/>
    <property type="match status" value="2"/>
</dbReference>
<dbReference type="EMBL" id="QXTE01000745">
    <property type="protein sequence ID" value="TFJ96194.1"/>
    <property type="molecule type" value="Genomic_DNA"/>
</dbReference>
<reference evidence="9 10" key="2">
    <citation type="submission" date="2019-04" db="EMBL/GenBank/DDBJ databases">
        <title>The genome sequence of big-headed turtle.</title>
        <authorList>
            <person name="Gong S."/>
        </authorList>
    </citation>
    <scope>NUCLEOTIDE SEQUENCE [LARGE SCALE GENOMIC DNA]</scope>
    <source>
        <strain evidence="9">DO16091913</strain>
        <tissue evidence="9">Muscle</tissue>
    </source>
</reference>
<keyword evidence="2 4" id="KW-0863">Zinc-finger</keyword>
<dbReference type="InterPro" id="IPR001870">
    <property type="entry name" value="B30.2/SPRY"/>
</dbReference>
<accession>A0A4D9DFT0</accession>
<dbReference type="InterPro" id="IPR003877">
    <property type="entry name" value="SPRY_dom"/>
</dbReference>
<keyword evidence="1" id="KW-0479">Metal-binding</keyword>
<dbReference type="PROSITE" id="PS50119">
    <property type="entry name" value="ZF_BBOX"/>
    <property type="match status" value="2"/>
</dbReference>
<feature type="domain" description="B box-type" evidence="7">
    <location>
        <begin position="399"/>
        <end position="440"/>
    </location>
</feature>
<dbReference type="InterPro" id="IPR001841">
    <property type="entry name" value="Znf_RING"/>
</dbReference>
<dbReference type="PANTHER" id="PTHR24103">
    <property type="entry name" value="E3 UBIQUITIN-PROTEIN LIGASE TRIM"/>
    <property type="match status" value="1"/>
</dbReference>
<dbReference type="PRINTS" id="PR01407">
    <property type="entry name" value="BUTYPHLNCDUF"/>
</dbReference>
<evidence type="ECO:0000256" key="5">
    <source>
        <dbReference type="SAM" id="Coils"/>
    </source>
</evidence>
<dbReference type="Gene3D" id="3.30.40.10">
    <property type="entry name" value="Zinc/RING finger domain, C3HC4 (zinc finger)"/>
    <property type="match status" value="2"/>
</dbReference>
<dbReference type="CDD" id="cd12888">
    <property type="entry name" value="SPRY_PRY_TRIM7_like"/>
    <property type="match status" value="1"/>
</dbReference>
<evidence type="ECO:0000256" key="4">
    <source>
        <dbReference type="PROSITE-ProRule" id="PRU00024"/>
    </source>
</evidence>
<dbReference type="InterPro" id="IPR043136">
    <property type="entry name" value="B30.2/SPRY_sf"/>
</dbReference>
<feature type="coiled-coil region" evidence="5">
    <location>
        <begin position="160"/>
        <end position="223"/>
    </location>
</feature>
<keyword evidence="3" id="KW-0862">Zinc</keyword>
<name>A0A4D9DFT0_9SAUR</name>
<dbReference type="SMART" id="SM00449">
    <property type="entry name" value="SPRY"/>
    <property type="match status" value="1"/>
</dbReference>
<proteinExistence type="predicted"/>
<evidence type="ECO:0000259" key="6">
    <source>
        <dbReference type="PROSITE" id="PS50089"/>
    </source>
</evidence>
<dbReference type="Pfam" id="PF13765">
    <property type="entry name" value="PRY"/>
    <property type="match status" value="1"/>
</dbReference>
<dbReference type="SUPFAM" id="SSF49899">
    <property type="entry name" value="Concanavalin A-like lectins/glucanases"/>
    <property type="match status" value="1"/>
</dbReference>
<dbReference type="OrthoDB" id="9410880at2759"/>
<evidence type="ECO:0000259" key="7">
    <source>
        <dbReference type="PROSITE" id="PS50119"/>
    </source>
</evidence>